<dbReference type="EMBL" id="VZZK01000003">
    <property type="protein sequence ID" value="KAB1080992.1"/>
    <property type="molecule type" value="Genomic_DNA"/>
</dbReference>
<reference evidence="1 2" key="1">
    <citation type="submission" date="2019-09" db="EMBL/GenBank/DDBJ databases">
        <title>YIM 48816 draft genome.</title>
        <authorList>
            <person name="Jiang L."/>
        </authorList>
    </citation>
    <scope>NUCLEOTIDE SEQUENCE [LARGE SCALE GENOMIC DNA]</scope>
    <source>
        <strain evidence="1 2">YIM 48816</strain>
    </source>
</reference>
<evidence type="ECO:0000313" key="1">
    <source>
        <dbReference type="EMBL" id="KAB1080992.1"/>
    </source>
</evidence>
<name>A0A6L3T2N2_9HYPH</name>
<comment type="caution">
    <text evidence="1">The sequence shown here is derived from an EMBL/GenBank/DDBJ whole genome shotgun (WGS) entry which is preliminary data.</text>
</comment>
<dbReference type="Pfam" id="PF19879">
    <property type="entry name" value="DUF6352"/>
    <property type="match status" value="1"/>
</dbReference>
<keyword evidence="2" id="KW-1185">Reference proteome</keyword>
<evidence type="ECO:0000313" key="2">
    <source>
        <dbReference type="Proteomes" id="UP000474159"/>
    </source>
</evidence>
<proteinExistence type="predicted"/>
<accession>A0A6L3T2N2</accession>
<dbReference type="InterPro" id="IPR045932">
    <property type="entry name" value="DUF6352"/>
</dbReference>
<dbReference type="OrthoDB" id="7062302at2"/>
<dbReference type="Proteomes" id="UP000474159">
    <property type="component" value="Unassembled WGS sequence"/>
</dbReference>
<dbReference type="AlphaFoldDB" id="A0A6L3T2N2"/>
<gene>
    <name evidence="1" type="ORF">F6X53_04795</name>
</gene>
<dbReference type="RefSeq" id="WP_150997723.1">
    <property type="nucleotide sequence ID" value="NZ_BPQY01000584.1"/>
</dbReference>
<protein>
    <submittedName>
        <fullName evidence="1">Uncharacterized protein</fullName>
    </submittedName>
</protein>
<sequence>MTEFWVSSGHHLAGRTESGGLAVTDALLLAYLARPELVPPEDACPAERALHARLLADPRRPVSRAEIAGLADPDAVENWEVILAFRNRLITARSIEAAYLDLVRGDLAGTPALFLNQLVHLILRNALDGCDDPYVLRAAELFFRPQRVSIGKDATLLADAEIIEAREAGPTQSPLMAMFGHEPASELDVLTDETAWTYWSRSDAFTMALNLSANPKSRDGLARAIEAWLRHLLGLEAHVEPLARIEDRDWRWFVGLDAEATRIGNGLWRGERAESEALTRVLALFRMTIPDASRVDPKVAGHPIYLLLAMNPAKLVTLKPQNLVAGLPLASGYA</sequence>
<organism evidence="1 2">
    <name type="scientific">Methylobacterium soli</name>
    <dbReference type="NCBI Taxonomy" id="553447"/>
    <lineage>
        <taxon>Bacteria</taxon>
        <taxon>Pseudomonadati</taxon>
        <taxon>Pseudomonadota</taxon>
        <taxon>Alphaproteobacteria</taxon>
        <taxon>Hyphomicrobiales</taxon>
        <taxon>Methylobacteriaceae</taxon>
        <taxon>Methylobacterium</taxon>
    </lineage>
</organism>